<dbReference type="InterPro" id="IPR052565">
    <property type="entry name" value="Glutaredoxin-like_YDR286C"/>
</dbReference>
<dbReference type="Gene3D" id="3.40.30.10">
    <property type="entry name" value="Glutaredoxin"/>
    <property type="match status" value="1"/>
</dbReference>
<evidence type="ECO:0000313" key="1">
    <source>
        <dbReference type="EMBL" id="MBS4223046.1"/>
    </source>
</evidence>
<dbReference type="Pfam" id="PF05768">
    <property type="entry name" value="Glrx-like"/>
    <property type="match status" value="1"/>
</dbReference>
<dbReference type="InterPro" id="IPR008554">
    <property type="entry name" value="Glutaredoxin-like"/>
</dbReference>
<dbReference type="Proteomes" id="UP000676456">
    <property type="component" value="Unassembled WGS sequence"/>
</dbReference>
<sequence>MEIIIYTRKQCPLCEDAIAIIQMLQKDHSFKIIEKDIETNDEWTEKYGIMIPVVEIKGEVIQYGIIDPVAIEERLRKHMN</sequence>
<evidence type="ECO:0000313" key="2">
    <source>
        <dbReference type="Proteomes" id="UP000676456"/>
    </source>
</evidence>
<protein>
    <submittedName>
        <fullName evidence="1">Glutaredoxin family protein</fullName>
    </submittedName>
</protein>
<dbReference type="AlphaFoldDB" id="A0A942UQ80"/>
<dbReference type="SUPFAM" id="SSF52833">
    <property type="entry name" value="Thioredoxin-like"/>
    <property type="match status" value="1"/>
</dbReference>
<proteinExistence type="predicted"/>
<accession>A0A942UQ80</accession>
<organism evidence="1 2">
    <name type="scientific">Lederbergia citrea</name>
    <dbReference type="NCBI Taxonomy" id="2833581"/>
    <lineage>
        <taxon>Bacteria</taxon>
        <taxon>Bacillati</taxon>
        <taxon>Bacillota</taxon>
        <taxon>Bacilli</taxon>
        <taxon>Bacillales</taxon>
        <taxon>Bacillaceae</taxon>
        <taxon>Lederbergia</taxon>
    </lineage>
</organism>
<keyword evidence="2" id="KW-1185">Reference proteome</keyword>
<dbReference type="PANTHER" id="PTHR33558:SF1">
    <property type="entry name" value="GLUTAREDOXIN-LIKE PROTEIN C5ORF63 HOMOLOG"/>
    <property type="match status" value="1"/>
</dbReference>
<gene>
    <name evidence="1" type="ORF">KHA91_09860</name>
</gene>
<dbReference type="RefSeq" id="WP_213098094.1">
    <property type="nucleotide sequence ID" value="NZ_JAGYPH010000002.1"/>
</dbReference>
<name>A0A942UQ80_9BACI</name>
<comment type="caution">
    <text evidence="1">The sequence shown here is derived from an EMBL/GenBank/DDBJ whole genome shotgun (WGS) entry which is preliminary data.</text>
</comment>
<reference evidence="1 2" key="1">
    <citation type="submission" date="2021-05" db="EMBL/GenBank/DDBJ databases">
        <title>Novel Bacillus species.</title>
        <authorList>
            <person name="Liu G."/>
        </authorList>
    </citation>
    <scope>NUCLEOTIDE SEQUENCE [LARGE SCALE GENOMIC DNA]</scope>
    <source>
        <strain evidence="1 2">FJAT-49682</strain>
    </source>
</reference>
<dbReference type="PANTHER" id="PTHR33558">
    <property type="entry name" value="GLUTAREDOXIN-LIKE PROTEIN C5ORF63 HOMOLOG"/>
    <property type="match status" value="1"/>
</dbReference>
<dbReference type="InterPro" id="IPR036249">
    <property type="entry name" value="Thioredoxin-like_sf"/>
</dbReference>
<dbReference type="EMBL" id="JAGYPN010000002">
    <property type="protein sequence ID" value="MBS4223046.1"/>
    <property type="molecule type" value="Genomic_DNA"/>
</dbReference>